<evidence type="ECO:0000256" key="1">
    <source>
        <dbReference type="SAM" id="Phobius"/>
    </source>
</evidence>
<keyword evidence="1" id="KW-0812">Transmembrane</keyword>
<dbReference type="InterPro" id="IPR043968">
    <property type="entry name" value="SGNH"/>
</dbReference>
<comment type="caution">
    <text evidence="4">The sequence shown here is derived from an EMBL/GenBank/DDBJ whole genome shotgun (WGS) entry which is preliminary data.</text>
</comment>
<dbReference type="GO" id="GO:0016746">
    <property type="term" value="F:acyltransferase activity"/>
    <property type="evidence" value="ECO:0007669"/>
    <property type="project" value="UniProtKB-KW"/>
</dbReference>
<dbReference type="EMBL" id="JAHZST010000021">
    <property type="protein sequence ID" value="MBW8186143.1"/>
    <property type="molecule type" value="Genomic_DNA"/>
</dbReference>
<feature type="transmembrane region" description="Helical" evidence="1">
    <location>
        <begin position="130"/>
        <end position="150"/>
    </location>
</feature>
<reference evidence="4 5" key="1">
    <citation type="submission" date="2021-07" db="EMBL/GenBank/DDBJ databases">
        <title>Shewanella sp. nov, isolated from SCS.</title>
        <authorList>
            <person name="Cao W.R."/>
        </authorList>
    </citation>
    <scope>NUCLEOTIDE SEQUENCE [LARGE SCALE GENOMIC DNA]</scope>
    <source>
        <strain evidence="4 5">NR704-98</strain>
    </source>
</reference>
<feature type="transmembrane region" description="Helical" evidence="1">
    <location>
        <begin position="162"/>
        <end position="183"/>
    </location>
</feature>
<evidence type="ECO:0000259" key="2">
    <source>
        <dbReference type="Pfam" id="PF01757"/>
    </source>
</evidence>
<accession>A0ABS7E8X9</accession>
<feature type="transmembrane region" description="Helical" evidence="1">
    <location>
        <begin position="31"/>
        <end position="51"/>
    </location>
</feature>
<dbReference type="PANTHER" id="PTHR23028:SF53">
    <property type="entry name" value="ACYL_TRANSF_3 DOMAIN-CONTAINING PROTEIN"/>
    <property type="match status" value="1"/>
</dbReference>
<name>A0ABS7E8X9_9GAMM</name>
<feature type="transmembrane region" description="Helical" evidence="1">
    <location>
        <begin position="342"/>
        <end position="360"/>
    </location>
</feature>
<evidence type="ECO:0000259" key="3">
    <source>
        <dbReference type="Pfam" id="PF19040"/>
    </source>
</evidence>
<keyword evidence="1" id="KW-1133">Transmembrane helix</keyword>
<dbReference type="PANTHER" id="PTHR23028">
    <property type="entry name" value="ACETYLTRANSFERASE"/>
    <property type="match status" value="1"/>
</dbReference>
<feature type="transmembrane region" description="Helical" evidence="1">
    <location>
        <begin position="7"/>
        <end position="25"/>
    </location>
</feature>
<evidence type="ECO:0000313" key="4">
    <source>
        <dbReference type="EMBL" id="MBW8186143.1"/>
    </source>
</evidence>
<organism evidence="4 5">
    <name type="scientific">Shewanella nanhaiensis</name>
    <dbReference type="NCBI Taxonomy" id="2864872"/>
    <lineage>
        <taxon>Bacteria</taxon>
        <taxon>Pseudomonadati</taxon>
        <taxon>Pseudomonadota</taxon>
        <taxon>Gammaproteobacteria</taxon>
        <taxon>Alteromonadales</taxon>
        <taxon>Shewanellaceae</taxon>
        <taxon>Shewanella</taxon>
    </lineage>
</organism>
<feature type="transmembrane region" description="Helical" evidence="1">
    <location>
        <begin position="242"/>
        <end position="260"/>
    </location>
</feature>
<keyword evidence="5" id="KW-1185">Reference proteome</keyword>
<dbReference type="Pfam" id="PF01757">
    <property type="entry name" value="Acyl_transf_3"/>
    <property type="match status" value="1"/>
</dbReference>
<gene>
    <name evidence="4" type="ORF">K0625_21205</name>
</gene>
<dbReference type="InterPro" id="IPR050879">
    <property type="entry name" value="Acyltransferase_3"/>
</dbReference>
<feature type="transmembrane region" description="Helical" evidence="1">
    <location>
        <begin position="304"/>
        <end position="321"/>
    </location>
</feature>
<feature type="domain" description="SGNH" evidence="3">
    <location>
        <begin position="408"/>
        <end position="617"/>
    </location>
</feature>
<keyword evidence="4" id="KW-0012">Acyltransferase</keyword>
<protein>
    <submittedName>
        <fullName evidence="4">Acyltransferase</fullName>
    </submittedName>
</protein>
<proteinExistence type="predicted"/>
<keyword evidence="1" id="KW-0472">Membrane</keyword>
<feature type="domain" description="Acyltransferase 3" evidence="2">
    <location>
        <begin position="5"/>
        <end position="320"/>
    </location>
</feature>
<feature type="transmembrane region" description="Helical" evidence="1">
    <location>
        <begin position="72"/>
        <end position="91"/>
    </location>
</feature>
<feature type="transmembrane region" description="Helical" evidence="1">
    <location>
        <begin position="281"/>
        <end position="298"/>
    </location>
</feature>
<keyword evidence="4" id="KW-0808">Transferase</keyword>
<dbReference type="Proteomes" id="UP001195963">
    <property type="component" value="Unassembled WGS sequence"/>
</dbReference>
<dbReference type="RefSeq" id="WP_220111461.1">
    <property type="nucleotide sequence ID" value="NZ_JAHZST010000021.1"/>
</dbReference>
<dbReference type="Pfam" id="PF19040">
    <property type="entry name" value="SGNH"/>
    <property type="match status" value="1"/>
</dbReference>
<evidence type="ECO:0000313" key="5">
    <source>
        <dbReference type="Proteomes" id="UP001195963"/>
    </source>
</evidence>
<sequence length="652" mass="73377">MLFRKDINGLRAVAIIAVLLFHFDANLLPGGFAGVDVFFVISGYLMTSIIFNGIKQNRFTLSSFYSSRAKRILPPLAILCISLLIFGWINFSTSDYRDLAKYAASSITFVSNFIYANETGYFTASATEKWLLHTWSLSLEWQFYMLYPLLILGLRKRLSVDAIKLCLVSLTLVSFIFGLYMSSHLPEKAFFHLPFRAWELLFGGLLFLYPLKLSPQLSKPVEVSGMAMILLSYLFISSNNAWPSYLTLLPVFGASMIIIANRQESLFTNNVIMQKLGSSSYSIYLWHWPVCIYLYQMGYMQNSGFVLMGILASLILGWLSYNLIEQGKITRYLPTQLLAPKWLFTITLVAGITIYQLHGITSEIRPYSTTAQAKFLEKYEHFPLQGAYLDQCNAYHSLKSTGEAKIATSCNHSDHGTGGIMLWGDSHAQALSLGLRETLPDTVNFYQVASSGCKPSLKQSDDQSSLAQACNASNQIALETISRVKPDIVIIAQANHHQDTDWKQIEAKLAQLGAKETVLIGPVPQWRPSLPYVIAERHWQEKGQYITDQALDNSILISDDKLDVQTQDEDITFISLVDSLCIDKEMTCLAKTDKQQLLVFDYGHLTQAGSRLIAKQIIVPQLIKRLSAKPGYTFEQLAKANSQQTQIERYSK</sequence>
<dbReference type="InterPro" id="IPR002656">
    <property type="entry name" value="Acyl_transf_3_dom"/>
</dbReference>